<dbReference type="RefSeq" id="WP_109589447.1">
    <property type="nucleotide sequence ID" value="NZ_CAJGZY010000001.1"/>
</dbReference>
<dbReference type="PROSITE" id="PS51257">
    <property type="entry name" value="PROKAR_LIPOPROTEIN"/>
    <property type="match status" value="1"/>
</dbReference>
<evidence type="ECO:0008006" key="4">
    <source>
        <dbReference type="Google" id="ProtNLM"/>
    </source>
</evidence>
<protein>
    <recommendedName>
        <fullName evidence="4">META domain-containing protein</fullName>
    </recommendedName>
</protein>
<dbReference type="AlphaFoldDB" id="A0A2V2A6L4"/>
<dbReference type="InterPro" id="IPR038670">
    <property type="entry name" value="HslJ-like_sf"/>
</dbReference>
<name>A0A2V2A6L4_PSYIM</name>
<feature type="signal peptide" evidence="1">
    <location>
        <begin position="1"/>
        <end position="21"/>
    </location>
</feature>
<feature type="chain" id="PRO_5016085540" description="META domain-containing protein" evidence="1">
    <location>
        <begin position="22"/>
        <end position="379"/>
    </location>
</feature>
<dbReference type="Gene3D" id="2.40.128.270">
    <property type="match status" value="1"/>
</dbReference>
<comment type="caution">
    <text evidence="2">The sequence shown here is derived from an EMBL/GenBank/DDBJ whole genome shotgun (WGS) entry which is preliminary data.</text>
</comment>
<proteinExistence type="predicted"/>
<evidence type="ECO:0000313" key="2">
    <source>
        <dbReference type="EMBL" id="PWK15327.1"/>
    </source>
</evidence>
<accession>A0A2V2A6L4</accession>
<dbReference type="GeneID" id="60254049"/>
<evidence type="ECO:0000313" key="3">
    <source>
        <dbReference type="Proteomes" id="UP000245655"/>
    </source>
</evidence>
<keyword evidence="3" id="KW-1185">Reference proteome</keyword>
<keyword evidence="1" id="KW-0732">Signal</keyword>
<gene>
    <name evidence="2" type="ORF">C8D84_101278</name>
</gene>
<organism evidence="2 3">
    <name type="scientific">Psychrobacter immobilis</name>
    <dbReference type="NCBI Taxonomy" id="498"/>
    <lineage>
        <taxon>Bacteria</taxon>
        <taxon>Pseudomonadati</taxon>
        <taxon>Pseudomonadota</taxon>
        <taxon>Gammaproteobacteria</taxon>
        <taxon>Moraxellales</taxon>
        <taxon>Moraxellaceae</taxon>
        <taxon>Psychrobacter</taxon>
    </lineage>
</organism>
<dbReference type="EMBL" id="QGGM01000001">
    <property type="protein sequence ID" value="PWK15327.1"/>
    <property type="molecule type" value="Genomic_DNA"/>
</dbReference>
<reference evidence="2 3" key="1">
    <citation type="submission" date="2018-05" db="EMBL/GenBank/DDBJ databases">
        <title>Genomic Encyclopedia of Type Strains, Phase IV (KMG-IV): sequencing the most valuable type-strain genomes for metagenomic binning, comparative biology and taxonomic classification.</title>
        <authorList>
            <person name="Goeker M."/>
        </authorList>
    </citation>
    <scope>NUCLEOTIDE SEQUENCE [LARGE SCALE GENOMIC DNA]</scope>
    <source>
        <strain evidence="2 3">DSM 7229</strain>
    </source>
</reference>
<evidence type="ECO:0000256" key="1">
    <source>
        <dbReference type="SAM" id="SignalP"/>
    </source>
</evidence>
<sequence>MTLNRLTLSLLLAISFPAALIGCQSNIAKDNSIPTNSMMTGFSTSTPISYQPIIKTEKLEEKIVVVADETANEVTTLQWASNYHWQLTQVEDKKSNAININTDAPITLEVAPSSLSLFQGCQHFAIRFVWMSAPPFEYGSELRERSSTCESATENKVSNTNIKKLFPNDNNIIKLDVELLPVAKIKLVNTQMASKNLVIKIENGNTLTFDGTPRTFKEPTGIPIDKALLEHYDWRLVSAVHNTFNDKGQVISRESIGHFYHPEFPVSLKFRGYDDSQYAFFSSSCNDIGGPYILMKDYTLLVGSGPQTLMGCGVTGNRIEGELAKLISNSQSTLSLSLQPSQSISPTADDQTDMPRYNLLQTMETAETLVWQNEVKKIP</sequence>
<dbReference type="Proteomes" id="UP000245655">
    <property type="component" value="Unassembled WGS sequence"/>
</dbReference>